<evidence type="ECO:0000256" key="1">
    <source>
        <dbReference type="SAM" id="MobiDB-lite"/>
    </source>
</evidence>
<sequence length="841" mass="95638">MRHLRARIHNFYEDDGAVPGADHSKEKRTFGLSPGPPPSLPSVSHGVDAPPHGAGVRFLGHPALREQAELSGPSRSDSSSCSSASIECVIRCKGRTLSHDVTAGSTQSPFMGVECMSLRQLQESLEEAVCDVRRVDMLARKAVWHALIQRPGPRGANHRARGATASAQKVSPRKRRCAPNAAVMHHGAPDLSESTALVHEKPFLPPDRYPMTPTLQSVPDHFARNLSRALFAAHRAGLLEKQRARMQGRLLPNATDAAVAAASSSPSPASTRRTALQRVSRLASSAAAASQSDGTTAACGGSGVGASTVGPADGKEGYALSSVSLIILRIARARAIATVFLRQLRLEVHKRRALRDSVDLRYSYYAQRRLLRWWSTAATMQRCRRVSLLKAVVLHWQCFARMRKGLHSVLSTWRRALQERSRAFAACRQAQRQRWFHRWLQAFTWHRERSALYEAASQFAASQQRRHHSETLRAACGSEAEMLALLQGRLHASGNGTVAATVVGPRLLLRRLFLAWRQRTEWRLMVYLAAWHHAQQLRVNVARRVCSCARRLALQHHRNQPEHQRHRWESAAQNAHSGGIFSEEQSRTPLRVHIVAGEVRGLLKYKARVACCIARTAELRRRFDRWRARFQARRADRFHLQCVYTHTVCQWLGAVFTRRARRQRKLLIFSRWAAALKLCRAAAAASKVCTYKLARHTLRLWRGRLSVRLMRRARLLQGCFERWRDRKLLQSASRALRCVRQRRLLRHWNQRAQTRLQARTNLYVADTISETALVLGCFRQWRFRAAERHRAHLAWSVLVQLRRERMSRRCFDVWRRRTFGPPPPWARHLDKDTPLAVGHRS</sequence>
<dbReference type="RefSeq" id="XP_067174863.1">
    <property type="nucleotide sequence ID" value="XM_067318758.1"/>
</dbReference>
<evidence type="ECO:0000313" key="2">
    <source>
        <dbReference type="EMBL" id="KAG5466955.1"/>
    </source>
</evidence>
<dbReference type="KEGG" id="lmat:92511270"/>
<keyword evidence="3" id="KW-1185">Reference proteome</keyword>
<gene>
    <name evidence="2" type="ORF">LSCM1_01133</name>
</gene>
<feature type="region of interest" description="Disordered" evidence="1">
    <location>
        <begin position="14"/>
        <end position="44"/>
    </location>
</feature>
<evidence type="ECO:0008006" key="4">
    <source>
        <dbReference type="Google" id="ProtNLM"/>
    </source>
</evidence>
<accession>A0A836KDM1</accession>
<organism evidence="2 3">
    <name type="scientific">Leishmania martiniquensis</name>
    <dbReference type="NCBI Taxonomy" id="1580590"/>
    <lineage>
        <taxon>Eukaryota</taxon>
        <taxon>Discoba</taxon>
        <taxon>Euglenozoa</taxon>
        <taxon>Kinetoplastea</taxon>
        <taxon>Metakinetoplastina</taxon>
        <taxon>Trypanosomatida</taxon>
        <taxon>Trypanosomatidae</taxon>
        <taxon>Leishmaniinae</taxon>
        <taxon>Leishmania</taxon>
    </lineage>
</organism>
<feature type="region of interest" description="Disordered" evidence="1">
    <location>
        <begin position="152"/>
        <end position="176"/>
    </location>
</feature>
<reference evidence="3" key="1">
    <citation type="journal article" date="2021" name="Microbiol. Resour. Announc.">
        <title>LGAAP: Leishmaniinae Genome Assembly and Annotation Pipeline.</title>
        <authorList>
            <person name="Almutairi H."/>
            <person name="Urbaniak M.D."/>
            <person name="Bates M.D."/>
            <person name="Jariyapan N."/>
            <person name="Kwakye-Nuako G."/>
            <person name="Thomaz-Soccol V."/>
            <person name="Al-Salem W.S."/>
            <person name="Dillon R.J."/>
            <person name="Bates P.A."/>
            <person name="Gatherer D."/>
        </authorList>
    </citation>
    <scope>NUCLEOTIDE SEQUENCE [LARGE SCALE GENOMIC DNA]</scope>
</reference>
<dbReference type="GeneID" id="92511270"/>
<reference evidence="3" key="2">
    <citation type="journal article" date="2021" name="Sci. Data">
        <title>Chromosome-scale genome sequencing, assembly and annotation of six genomes from subfamily Leishmaniinae.</title>
        <authorList>
            <person name="Almutairi H."/>
            <person name="Urbaniak M.D."/>
            <person name="Bates M.D."/>
            <person name="Jariyapan N."/>
            <person name="Kwakye-Nuako G."/>
            <person name="Thomaz Soccol V."/>
            <person name="Al-Salem W.S."/>
            <person name="Dillon R.J."/>
            <person name="Bates P.A."/>
            <person name="Gatherer D."/>
        </authorList>
    </citation>
    <scope>NUCLEOTIDE SEQUENCE [LARGE SCALE GENOMIC DNA]</scope>
</reference>
<dbReference type="EMBL" id="JAFEUZ010000035">
    <property type="protein sequence ID" value="KAG5466955.1"/>
    <property type="molecule type" value="Genomic_DNA"/>
</dbReference>
<dbReference type="AlphaFoldDB" id="A0A836KDM1"/>
<protein>
    <recommendedName>
        <fullName evidence="4">Sfi1 spindle body domain-containing protein</fullName>
    </recommendedName>
</protein>
<dbReference type="Proteomes" id="UP000673552">
    <property type="component" value="Unassembled WGS sequence"/>
</dbReference>
<evidence type="ECO:0000313" key="3">
    <source>
        <dbReference type="Proteomes" id="UP000673552"/>
    </source>
</evidence>
<name>A0A836KDM1_9TRYP</name>
<comment type="caution">
    <text evidence="2">The sequence shown here is derived from an EMBL/GenBank/DDBJ whole genome shotgun (WGS) entry which is preliminary data.</text>
</comment>
<proteinExistence type="predicted"/>
<dbReference type="OrthoDB" id="249020at2759"/>